<comment type="catalytic activity">
    <reaction evidence="6">
        <text>L-rhamnopyranose = L-rhamnulose</text>
        <dbReference type="Rhea" id="RHEA:23160"/>
        <dbReference type="ChEBI" id="CHEBI:17897"/>
        <dbReference type="ChEBI" id="CHEBI:62346"/>
        <dbReference type="EC" id="5.3.1.14"/>
    </reaction>
</comment>
<protein>
    <recommendedName>
        <fullName evidence="6 7">L-rhamnose isomerase</fullName>
        <ecNumber evidence="6 7">5.3.1.14</ecNumber>
    </recommendedName>
</protein>
<dbReference type="Gene3D" id="3.20.20.150">
    <property type="entry name" value="Divalent-metal-dependent TIM barrel enzymes"/>
    <property type="match status" value="1"/>
</dbReference>
<dbReference type="InterPro" id="IPR036237">
    <property type="entry name" value="Xyl_isomerase-like_sf"/>
</dbReference>
<keyword evidence="2 6" id="KW-0479">Metal-binding</keyword>
<feature type="binding site" evidence="6">
    <location>
        <position position="263"/>
    </location>
    <ligand>
        <name>Mn(2+)</name>
        <dbReference type="ChEBI" id="CHEBI:29035"/>
    </ligand>
</feature>
<sequence length="420" mass="47220">MTSNDRVERAFEEAKARYADLGVDVEAAVKRCAEIPVSIHCWQGDDVVGLEGKDALTGGGILATGNYPGRARSGDELRQDAAKAFSLVPGTKRFNLHAMYAETEGKRVDRDALEPKHFEKWVEWAKSLRIGLDFNPTFFSHPLADSGFTLSHPDKEIRAFWVRHAVACERIAAYFASELDGVCINNLWIPDGWKDVPVDRLGPRERLLASLDEIYGERLPGVIDTVESKLFGIGSESYVTGSHEFYLGYAVSRKVGVCLDMGHFHPTETIHDKISSLVLFVPHVLIHMSRGVRWDSDHVVLFTDDVRAVATEMVSLGMWDRIHLAVDYFDASINRILAWVIGARAVQKALLSAFLEPVGRLEELEAEGRLGERLALMEDVKSLPFAAVWDYYCRSQDVPLDVEWIREVEAYERQVLSKRT</sequence>
<dbReference type="InterPro" id="IPR050337">
    <property type="entry name" value="L-rhamnose_isomerase"/>
</dbReference>
<comment type="function">
    <text evidence="6">Catalyzes the interconversion of L-rhamnose and L-rhamnulose.</text>
</comment>
<evidence type="ECO:0000256" key="3">
    <source>
        <dbReference type="ARBA" id="ARBA00023211"/>
    </source>
</evidence>
<dbReference type="GO" id="GO:0019324">
    <property type="term" value="P:L-lyxose metabolic process"/>
    <property type="evidence" value="ECO:0007669"/>
    <property type="project" value="TreeGrafter"/>
</dbReference>
<comment type="pathway">
    <text evidence="6">Carbohydrate degradation; L-rhamnose degradation; glycerone phosphate from L-rhamnose: step 1/3.</text>
</comment>
<dbReference type="HAMAP" id="MF_00541">
    <property type="entry name" value="RhaA"/>
    <property type="match status" value="1"/>
</dbReference>
<accession>E0RS00</accession>
<dbReference type="RefSeq" id="WP_013313628.1">
    <property type="nucleotide sequence ID" value="NC_014484.1"/>
</dbReference>
<dbReference type="GO" id="GO:0030145">
    <property type="term" value="F:manganese ion binding"/>
    <property type="evidence" value="ECO:0007669"/>
    <property type="project" value="UniProtKB-UniRule"/>
</dbReference>
<dbReference type="GO" id="GO:0019301">
    <property type="term" value="P:rhamnose catabolic process"/>
    <property type="evidence" value="ECO:0007669"/>
    <property type="project" value="UniProtKB-UniRule"/>
</dbReference>
<evidence type="ECO:0000256" key="4">
    <source>
        <dbReference type="ARBA" id="ARBA00023235"/>
    </source>
</evidence>
<dbReference type="EMBL" id="CP001698">
    <property type="protein sequence ID" value="ADN01787.1"/>
    <property type="molecule type" value="Genomic_DNA"/>
</dbReference>
<feature type="binding site" evidence="6">
    <location>
        <position position="297"/>
    </location>
    <ligand>
        <name>Mn(2+)</name>
        <dbReference type="ChEBI" id="CHEBI:29035"/>
    </ligand>
</feature>
<comment type="similarity">
    <text evidence="6">Belongs to the rhamnose isomerase family.</text>
</comment>
<dbReference type="EC" id="5.3.1.14" evidence="6 7"/>
<dbReference type="SUPFAM" id="SSF51658">
    <property type="entry name" value="Xylose isomerase-like"/>
    <property type="match status" value="1"/>
</dbReference>
<evidence type="ECO:0000256" key="1">
    <source>
        <dbReference type="ARBA" id="ARBA00022490"/>
    </source>
</evidence>
<dbReference type="KEGG" id="sta:STHERM_c08380"/>
<keyword evidence="3 6" id="KW-0464">Manganese</keyword>
<organism evidence="8 9">
    <name type="scientific">Winmispira thermophila (strain ATCC 49972 / DSM 6192 / RI 19.B1)</name>
    <name type="common">Spirochaeta thermophila</name>
    <dbReference type="NCBI Taxonomy" id="665571"/>
    <lineage>
        <taxon>Bacteria</taxon>
        <taxon>Pseudomonadati</taxon>
        <taxon>Spirochaetota</taxon>
        <taxon>Spirochaetia</taxon>
        <taxon>Winmispirales</taxon>
        <taxon>Winmispiraceae</taxon>
        <taxon>Winmispira</taxon>
    </lineage>
</organism>
<reference evidence="8 9" key="2">
    <citation type="journal article" date="2010" name="J. Bacteriol.">
        <title>Genome sequence of the polysaccharide-degrading, thermophilic anaerobe Spirochaeta thermophila DSM 6192.</title>
        <authorList>
            <person name="Angelov A."/>
            <person name="Liebl S."/>
            <person name="Ballschmiter M."/>
            <person name="Bomeke M."/>
            <person name="Lehmann R."/>
            <person name="Liesegang H."/>
            <person name="Daniel R."/>
            <person name="Liebl W."/>
        </authorList>
    </citation>
    <scope>NUCLEOTIDE SEQUENCE [LARGE SCALE GENOMIC DNA]</scope>
    <source>
        <strain evidence="9">ATCC 49972 / DSM 6192 / RI 19.B1</strain>
    </source>
</reference>
<evidence type="ECO:0000313" key="9">
    <source>
        <dbReference type="Proteomes" id="UP000001296"/>
    </source>
</evidence>
<dbReference type="NCBIfam" id="NF002203">
    <property type="entry name" value="PRK01076.1"/>
    <property type="match status" value="1"/>
</dbReference>
<name>E0RS00_WINT6</name>
<evidence type="ECO:0000256" key="2">
    <source>
        <dbReference type="ARBA" id="ARBA00022723"/>
    </source>
</evidence>
<feature type="binding site" evidence="6">
    <location>
        <position position="295"/>
    </location>
    <ligand>
        <name>Mn(2+)</name>
        <dbReference type="ChEBI" id="CHEBI:29035"/>
    </ligand>
</feature>
<dbReference type="Proteomes" id="UP000001296">
    <property type="component" value="Chromosome"/>
</dbReference>
<keyword evidence="5 6" id="KW-0684">Rhamnose metabolism</keyword>
<evidence type="ECO:0000256" key="5">
    <source>
        <dbReference type="ARBA" id="ARBA00023308"/>
    </source>
</evidence>
<dbReference type="eggNOG" id="COG4806">
    <property type="taxonomic scope" value="Bacteria"/>
</dbReference>
<dbReference type="NCBIfam" id="TIGR01748">
    <property type="entry name" value="rhaA"/>
    <property type="match status" value="1"/>
</dbReference>
<proteinExistence type="inferred from homology"/>
<evidence type="ECO:0000256" key="6">
    <source>
        <dbReference type="HAMAP-Rule" id="MF_00541"/>
    </source>
</evidence>
<dbReference type="UniPathway" id="UPA00541">
    <property type="reaction ID" value="UER00601"/>
</dbReference>
<dbReference type="HOGENOM" id="CLU_052790_0_0_12"/>
<comment type="cofactor">
    <cofactor evidence="6">
        <name>Mn(2+)</name>
        <dbReference type="ChEBI" id="CHEBI:29035"/>
    </cofactor>
    <text evidence="6">Binds 1 Mn(2+) ion per subunit.</text>
</comment>
<evidence type="ECO:0000313" key="8">
    <source>
        <dbReference type="EMBL" id="ADN01787.1"/>
    </source>
</evidence>
<dbReference type="PaxDb" id="665571-STHERM_c08380"/>
<dbReference type="AlphaFoldDB" id="E0RS00"/>
<keyword evidence="1 6" id="KW-0963">Cytoplasm</keyword>
<dbReference type="GO" id="GO:0005737">
    <property type="term" value="C:cytoplasm"/>
    <property type="evidence" value="ECO:0007669"/>
    <property type="project" value="UniProtKB-SubCell"/>
</dbReference>
<dbReference type="GO" id="GO:0008740">
    <property type="term" value="F:L-rhamnose isomerase activity"/>
    <property type="evidence" value="ECO:0007669"/>
    <property type="project" value="UniProtKB-UniRule"/>
</dbReference>
<reference key="1">
    <citation type="submission" date="2009-08" db="EMBL/GenBank/DDBJ databases">
        <title>The genome sequence of Spirochaeta thermophila DSM6192.</title>
        <authorList>
            <person name="Angelov A."/>
            <person name="Mientus M."/>
            <person name="Wittenberg S."/>
            <person name="Lehmann R."/>
            <person name="Liesegang H."/>
            <person name="Daniel R."/>
            <person name="Liebl W."/>
        </authorList>
    </citation>
    <scope>NUCLEOTIDE SEQUENCE</scope>
    <source>
        <strain>DSM 6192</strain>
    </source>
</reference>
<comment type="subcellular location">
    <subcellularLocation>
        <location evidence="6">Cytoplasm</location>
    </subcellularLocation>
</comment>
<evidence type="ECO:0000256" key="7">
    <source>
        <dbReference type="NCBIfam" id="TIGR01748"/>
    </source>
</evidence>
<dbReference type="Pfam" id="PF06134">
    <property type="entry name" value="RhaA"/>
    <property type="match status" value="1"/>
</dbReference>
<dbReference type="InterPro" id="IPR009308">
    <property type="entry name" value="Rhamnose_isomerase"/>
</dbReference>
<dbReference type="PANTHER" id="PTHR30268:SF0">
    <property type="entry name" value="L-RHAMNOSE ISOMERASE"/>
    <property type="match status" value="1"/>
</dbReference>
<dbReference type="PANTHER" id="PTHR30268">
    <property type="entry name" value="L-RHAMNOSE ISOMERASE"/>
    <property type="match status" value="1"/>
</dbReference>
<keyword evidence="4 6" id="KW-0413">Isomerase</keyword>
<gene>
    <name evidence="6" type="primary">rhaA</name>
    <name evidence="8" type="ordered locus">STHERM_c08380</name>
</gene>